<dbReference type="PROSITE" id="PS00070">
    <property type="entry name" value="ALDEHYDE_DEHYDR_CYS"/>
    <property type="match status" value="1"/>
</dbReference>
<dbReference type="Gene3D" id="3.40.309.10">
    <property type="entry name" value="Aldehyde Dehydrogenase, Chain A, domain 2"/>
    <property type="match status" value="1"/>
</dbReference>
<dbReference type="Pfam" id="PF00171">
    <property type="entry name" value="Aldedh"/>
    <property type="match status" value="1"/>
</dbReference>
<dbReference type="RefSeq" id="WP_343806904.1">
    <property type="nucleotide sequence ID" value="NZ_BAAADE010000008.1"/>
</dbReference>
<proteinExistence type="predicted"/>
<dbReference type="InterPro" id="IPR016162">
    <property type="entry name" value="Ald_DH_N"/>
</dbReference>
<name>A0ABP3RIV6_9HYPH</name>
<evidence type="ECO:0000313" key="3">
    <source>
        <dbReference type="EMBL" id="GAA0611431.1"/>
    </source>
</evidence>
<protein>
    <submittedName>
        <fullName evidence="3">Aldehyde dehydrogenase family protein</fullName>
    </submittedName>
</protein>
<comment type="caution">
    <text evidence="3">The sequence shown here is derived from an EMBL/GenBank/DDBJ whole genome shotgun (WGS) entry which is preliminary data.</text>
</comment>
<evidence type="ECO:0000256" key="1">
    <source>
        <dbReference type="ARBA" id="ARBA00023002"/>
    </source>
</evidence>
<dbReference type="CDD" id="cd07102">
    <property type="entry name" value="ALDH_EDX86601"/>
    <property type="match status" value="1"/>
</dbReference>
<evidence type="ECO:0000313" key="4">
    <source>
        <dbReference type="Proteomes" id="UP001424441"/>
    </source>
</evidence>
<sequence length="459" mass="50183">MSALTCISPVDNQVFATREPVSIEVARAMIRQGKTAGKAWAQRPLSERRDIVMAAIHRLGTEKDDAANEMAHMMGRPIHQFFEFNGCLERATYMASVAEEALAPIIIENSLQFERRIEKEPRGLVLIVAPWNYPYLTTINSLVPALISGNAVLMKHATQTLLVGERLERVFKQAGLPDGVLQNIYLDHETSSALISEGHFGFVNFTGSVGGGKAMEHAAAGTFTPVGTELGGKDPAYVMDDADMDAAVAALMDGAFFNAGQCCCGIERIYVHETRYEEFIEKAVAEVLRLKLGNPFDKDTTIGPMANVRFANEIRQQIAEAVEAGAKLHIPASAFPLDDGAAYLAPQLLTDVTHDMRIMQEESFGPVVAVMKVGSDEEAVRLMNDSSFGLTVSLWGQDAERVAHLGKMLETGTVFMNRCDYLDPAICWTGCKDTGHGVTLSILGYNALTRPKSFHLRKN</sequence>
<dbReference type="PANTHER" id="PTHR11699">
    <property type="entry name" value="ALDEHYDE DEHYDROGENASE-RELATED"/>
    <property type="match status" value="1"/>
</dbReference>
<dbReference type="InterPro" id="IPR016160">
    <property type="entry name" value="Ald_DH_CS_CYS"/>
</dbReference>
<dbReference type="Gene3D" id="3.40.605.10">
    <property type="entry name" value="Aldehyde Dehydrogenase, Chain A, domain 1"/>
    <property type="match status" value="1"/>
</dbReference>
<dbReference type="EMBL" id="BAAADE010000008">
    <property type="protein sequence ID" value="GAA0611431.1"/>
    <property type="molecule type" value="Genomic_DNA"/>
</dbReference>
<dbReference type="Proteomes" id="UP001424441">
    <property type="component" value="Unassembled WGS sequence"/>
</dbReference>
<gene>
    <name evidence="3" type="ORF">GCM10008943_28710</name>
</gene>
<dbReference type="InterPro" id="IPR016161">
    <property type="entry name" value="Ald_DH/histidinol_DH"/>
</dbReference>
<dbReference type="InterPro" id="IPR015590">
    <property type="entry name" value="Aldehyde_DH_dom"/>
</dbReference>
<accession>A0ABP3RIV6</accession>
<evidence type="ECO:0000259" key="2">
    <source>
        <dbReference type="Pfam" id="PF00171"/>
    </source>
</evidence>
<keyword evidence="1" id="KW-0560">Oxidoreductase</keyword>
<dbReference type="InterPro" id="IPR016163">
    <property type="entry name" value="Ald_DH_C"/>
</dbReference>
<organism evidence="3 4">
    <name type="scientific">Paenochrobactrum glaciei</name>
    <dbReference type="NCBI Taxonomy" id="486407"/>
    <lineage>
        <taxon>Bacteria</taxon>
        <taxon>Pseudomonadati</taxon>
        <taxon>Pseudomonadota</taxon>
        <taxon>Alphaproteobacteria</taxon>
        <taxon>Hyphomicrobiales</taxon>
        <taxon>Brucellaceae</taxon>
        <taxon>Paenochrobactrum</taxon>
    </lineage>
</organism>
<dbReference type="SUPFAM" id="SSF53720">
    <property type="entry name" value="ALDH-like"/>
    <property type="match status" value="1"/>
</dbReference>
<keyword evidence="4" id="KW-1185">Reference proteome</keyword>
<reference evidence="4" key="1">
    <citation type="journal article" date="2019" name="Int. J. Syst. Evol. Microbiol.">
        <title>The Global Catalogue of Microorganisms (GCM) 10K type strain sequencing project: providing services to taxonomists for standard genome sequencing and annotation.</title>
        <authorList>
            <consortium name="The Broad Institute Genomics Platform"/>
            <consortium name="The Broad Institute Genome Sequencing Center for Infectious Disease"/>
            <person name="Wu L."/>
            <person name="Ma J."/>
        </authorList>
    </citation>
    <scope>NUCLEOTIDE SEQUENCE [LARGE SCALE GENOMIC DNA]</scope>
    <source>
        <strain evidence="4">JCM 15115</strain>
    </source>
</reference>
<feature type="domain" description="Aldehyde dehydrogenase" evidence="2">
    <location>
        <begin position="4"/>
        <end position="453"/>
    </location>
</feature>